<accession>A0A1R4HQT0</accession>
<sequence>MSHPSALLALFSSALGYPEKIHKKPQSQKALGLDKPLTRFKR</sequence>
<gene>
    <name evidence="1" type="ORF">CZ787_02435</name>
</gene>
<comment type="caution">
    <text evidence="1">The sequence shown here is derived from an EMBL/GenBank/DDBJ whole genome shotgun (WGS) entry which is preliminary data.</text>
</comment>
<dbReference type="EMBL" id="FUKM01000009">
    <property type="protein sequence ID" value="SJN09877.1"/>
    <property type="molecule type" value="Genomic_DNA"/>
</dbReference>
<proteinExistence type="predicted"/>
<name>A0A1R4HQT0_9GAMM</name>
<reference evidence="1 2" key="1">
    <citation type="submission" date="2017-02" db="EMBL/GenBank/DDBJ databases">
        <authorList>
            <person name="Dridi B."/>
        </authorList>
    </citation>
    <scope>NUCLEOTIDE SEQUENCE [LARGE SCALE GENOMIC DNA]</scope>
    <source>
        <strain evidence="1 2">JB380</strain>
    </source>
</reference>
<protein>
    <submittedName>
        <fullName evidence="1">Uncharacterized protein</fullName>
    </submittedName>
</protein>
<dbReference type="Proteomes" id="UP000196331">
    <property type="component" value="Unassembled WGS sequence"/>
</dbReference>
<organism evidence="1 2">
    <name type="scientific">Halomonas citrativorans</name>
    <dbReference type="NCBI Taxonomy" id="2742612"/>
    <lineage>
        <taxon>Bacteria</taxon>
        <taxon>Pseudomonadati</taxon>
        <taxon>Pseudomonadota</taxon>
        <taxon>Gammaproteobacteria</taxon>
        <taxon>Oceanospirillales</taxon>
        <taxon>Halomonadaceae</taxon>
        <taxon>Halomonas</taxon>
    </lineage>
</organism>
<evidence type="ECO:0000313" key="1">
    <source>
        <dbReference type="EMBL" id="SJN09877.1"/>
    </source>
</evidence>
<evidence type="ECO:0000313" key="2">
    <source>
        <dbReference type="Proteomes" id="UP000196331"/>
    </source>
</evidence>
<dbReference type="AlphaFoldDB" id="A0A1R4HQT0"/>